<accession>A0A8R7Q9F5</accession>
<evidence type="ECO:0000256" key="1">
    <source>
        <dbReference type="SAM" id="MobiDB-lite"/>
    </source>
</evidence>
<dbReference type="Proteomes" id="UP000015106">
    <property type="component" value="Chromosome 5"/>
</dbReference>
<feature type="compositionally biased region" description="Basic and acidic residues" evidence="1">
    <location>
        <begin position="8"/>
        <end position="29"/>
    </location>
</feature>
<name>A0A8R7Q9F5_TRIUA</name>
<dbReference type="Gramene" id="TuG1812G0500000015.01.T01">
    <property type="protein sequence ID" value="TuG1812G0500000015.01.T01"/>
    <property type="gene ID" value="TuG1812G0500000015.01"/>
</dbReference>
<protein>
    <submittedName>
        <fullName evidence="2">Uncharacterized protein</fullName>
    </submittedName>
</protein>
<evidence type="ECO:0000313" key="3">
    <source>
        <dbReference type="Proteomes" id="UP000015106"/>
    </source>
</evidence>
<proteinExistence type="predicted"/>
<feature type="region of interest" description="Disordered" evidence="1">
    <location>
        <begin position="1"/>
        <end position="58"/>
    </location>
</feature>
<reference evidence="2" key="3">
    <citation type="submission" date="2022-06" db="UniProtKB">
        <authorList>
            <consortium name="EnsemblPlants"/>
        </authorList>
    </citation>
    <scope>IDENTIFICATION</scope>
</reference>
<organism evidence="2 3">
    <name type="scientific">Triticum urartu</name>
    <name type="common">Red wild einkorn</name>
    <name type="synonym">Crithodium urartu</name>
    <dbReference type="NCBI Taxonomy" id="4572"/>
    <lineage>
        <taxon>Eukaryota</taxon>
        <taxon>Viridiplantae</taxon>
        <taxon>Streptophyta</taxon>
        <taxon>Embryophyta</taxon>
        <taxon>Tracheophyta</taxon>
        <taxon>Spermatophyta</taxon>
        <taxon>Magnoliopsida</taxon>
        <taxon>Liliopsida</taxon>
        <taxon>Poales</taxon>
        <taxon>Poaceae</taxon>
        <taxon>BOP clade</taxon>
        <taxon>Pooideae</taxon>
        <taxon>Triticodae</taxon>
        <taxon>Triticeae</taxon>
        <taxon>Triticinae</taxon>
        <taxon>Triticum</taxon>
    </lineage>
</organism>
<dbReference type="EnsemblPlants" id="TuG1812G0500000015.01.T01">
    <property type="protein sequence ID" value="TuG1812G0500000015.01.T01"/>
    <property type="gene ID" value="TuG1812G0500000015.01"/>
</dbReference>
<sequence>PSARRRHQGEEPRRRHRGEEPCRREEEPRHRRTTLPAAPTLPGGSHAPKEATINKLDE</sequence>
<reference evidence="2" key="2">
    <citation type="submission" date="2018-03" db="EMBL/GenBank/DDBJ databases">
        <title>The Triticum urartu genome reveals the dynamic nature of wheat genome evolution.</title>
        <authorList>
            <person name="Ling H."/>
            <person name="Ma B."/>
            <person name="Shi X."/>
            <person name="Liu H."/>
            <person name="Dong L."/>
            <person name="Sun H."/>
            <person name="Cao Y."/>
            <person name="Gao Q."/>
            <person name="Zheng S."/>
            <person name="Li Y."/>
            <person name="Yu Y."/>
            <person name="Du H."/>
            <person name="Qi M."/>
            <person name="Li Y."/>
            <person name="Yu H."/>
            <person name="Cui Y."/>
            <person name="Wang N."/>
            <person name="Chen C."/>
            <person name="Wu H."/>
            <person name="Zhao Y."/>
            <person name="Zhang J."/>
            <person name="Li Y."/>
            <person name="Zhou W."/>
            <person name="Zhang B."/>
            <person name="Hu W."/>
            <person name="Eijk M."/>
            <person name="Tang J."/>
            <person name="Witsenboer H."/>
            <person name="Zhao S."/>
            <person name="Li Z."/>
            <person name="Zhang A."/>
            <person name="Wang D."/>
            <person name="Liang C."/>
        </authorList>
    </citation>
    <scope>NUCLEOTIDE SEQUENCE [LARGE SCALE GENOMIC DNA]</scope>
    <source>
        <strain evidence="2">cv. G1812</strain>
    </source>
</reference>
<evidence type="ECO:0000313" key="2">
    <source>
        <dbReference type="EnsemblPlants" id="TuG1812G0500000015.01.T01"/>
    </source>
</evidence>
<keyword evidence="3" id="KW-1185">Reference proteome</keyword>
<reference evidence="3" key="1">
    <citation type="journal article" date="2013" name="Nature">
        <title>Draft genome of the wheat A-genome progenitor Triticum urartu.</title>
        <authorList>
            <person name="Ling H.Q."/>
            <person name="Zhao S."/>
            <person name="Liu D."/>
            <person name="Wang J."/>
            <person name="Sun H."/>
            <person name="Zhang C."/>
            <person name="Fan H."/>
            <person name="Li D."/>
            <person name="Dong L."/>
            <person name="Tao Y."/>
            <person name="Gao C."/>
            <person name="Wu H."/>
            <person name="Li Y."/>
            <person name="Cui Y."/>
            <person name="Guo X."/>
            <person name="Zheng S."/>
            <person name="Wang B."/>
            <person name="Yu K."/>
            <person name="Liang Q."/>
            <person name="Yang W."/>
            <person name="Lou X."/>
            <person name="Chen J."/>
            <person name="Feng M."/>
            <person name="Jian J."/>
            <person name="Zhang X."/>
            <person name="Luo G."/>
            <person name="Jiang Y."/>
            <person name="Liu J."/>
            <person name="Wang Z."/>
            <person name="Sha Y."/>
            <person name="Zhang B."/>
            <person name="Wu H."/>
            <person name="Tang D."/>
            <person name="Shen Q."/>
            <person name="Xue P."/>
            <person name="Zou S."/>
            <person name="Wang X."/>
            <person name="Liu X."/>
            <person name="Wang F."/>
            <person name="Yang Y."/>
            <person name="An X."/>
            <person name="Dong Z."/>
            <person name="Zhang K."/>
            <person name="Zhang X."/>
            <person name="Luo M.C."/>
            <person name="Dvorak J."/>
            <person name="Tong Y."/>
            <person name="Wang J."/>
            <person name="Yang H."/>
            <person name="Li Z."/>
            <person name="Wang D."/>
            <person name="Zhang A."/>
            <person name="Wang J."/>
        </authorList>
    </citation>
    <scope>NUCLEOTIDE SEQUENCE</scope>
    <source>
        <strain evidence="3">cv. G1812</strain>
    </source>
</reference>
<dbReference type="AlphaFoldDB" id="A0A8R7Q9F5"/>